<accession>A0A0C3QFI7</accession>
<evidence type="ECO:0000259" key="1">
    <source>
        <dbReference type="PROSITE" id="PS50097"/>
    </source>
</evidence>
<dbReference type="SUPFAM" id="SSF54695">
    <property type="entry name" value="POZ domain"/>
    <property type="match status" value="2"/>
</dbReference>
<dbReference type="EMBL" id="KN823053">
    <property type="protein sequence ID" value="KIO24861.1"/>
    <property type="molecule type" value="Genomic_DNA"/>
</dbReference>
<organism evidence="2 3">
    <name type="scientific">Tulasnella calospora MUT 4182</name>
    <dbReference type="NCBI Taxonomy" id="1051891"/>
    <lineage>
        <taxon>Eukaryota</taxon>
        <taxon>Fungi</taxon>
        <taxon>Dikarya</taxon>
        <taxon>Basidiomycota</taxon>
        <taxon>Agaricomycotina</taxon>
        <taxon>Agaricomycetes</taxon>
        <taxon>Cantharellales</taxon>
        <taxon>Tulasnellaceae</taxon>
        <taxon>Tulasnella</taxon>
    </lineage>
</organism>
<feature type="domain" description="BTB" evidence="1">
    <location>
        <begin position="19"/>
        <end position="82"/>
    </location>
</feature>
<reference evidence="2 3" key="1">
    <citation type="submission" date="2014-04" db="EMBL/GenBank/DDBJ databases">
        <authorList>
            <consortium name="DOE Joint Genome Institute"/>
            <person name="Kuo A."/>
            <person name="Girlanda M."/>
            <person name="Perotto S."/>
            <person name="Kohler A."/>
            <person name="Nagy L.G."/>
            <person name="Floudas D."/>
            <person name="Copeland A."/>
            <person name="Barry K.W."/>
            <person name="Cichocki N."/>
            <person name="Veneault-Fourrey C."/>
            <person name="LaButti K."/>
            <person name="Lindquist E.A."/>
            <person name="Lipzen A."/>
            <person name="Lundell T."/>
            <person name="Morin E."/>
            <person name="Murat C."/>
            <person name="Sun H."/>
            <person name="Tunlid A."/>
            <person name="Henrissat B."/>
            <person name="Grigoriev I.V."/>
            <person name="Hibbett D.S."/>
            <person name="Martin F."/>
            <person name="Nordberg H.P."/>
            <person name="Cantor M.N."/>
            <person name="Hua S.X."/>
        </authorList>
    </citation>
    <scope>NUCLEOTIDE SEQUENCE [LARGE SCALE GENOMIC DNA]</scope>
    <source>
        <strain evidence="2 3">MUT 4182</strain>
    </source>
</reference>
<dbReference type="InterPro" id="IPR044714">
    <property type="entry name" value="AtSIBP1-like"/>
</dbReference>
<protein>
    <recommendedName>
        <fullName evidence="1">BTB domain-containing protein</fullName>
    </recommendedName>
</protein>
<dbReference type="InterPro" id="IPR011333">
    <property type="entry name" value="SKP1/BTB/POZ_sf"/>
</dbReference>
<dbReference type="AlphaFoldDB" id="A0A0C3QFI7"/>
<dbReference type="Proteomes" id="UP000054248">
    <property type="component" value="Unassembled WGS sequence"/>
</dbReference>
<dbReference type="STRING" id="1051891.A0A0C3QFI7"/>
<dbReference type="PROSITE" id="PS50097">
    <property type="entry name" value="BTB"/>
    <property type="match status" value="3"/>
</dbReference>
<evidence type="ECO:0000313" key="2">
    <source>
        <dbReference type="EMBL" id="KIO24861.1"/>
    </source>
</evidence>
<gene>
    <name evidence="2" type="ORF">M407DRAFT_8748</name>
</gene>
<reference evidence="3" key="2">
    <citation type="submission" date="2015-01" db="EMBL/GenBank/DDBJ databases">
        <title>Evolutionary Origins and Diversification of the Mycorrhizal Mutualists.</title>
        <authorList>
            <consortium name="DOE Joint Genome Institute"/>
            <consortium name="Mycorrhizal Genomics Consortium"/>
            <person name="Kohler A."/>
            <person name="Kuo A."/>
            <person name="Nagy L.G."/>
            <person name="Floudas D."/>
            <person name="Copeland A."/>
            <person name="Barry K.W."/>
            <person name="Cichocki N."/>
            <person name="Veneault-Fourrey C."/>
            <person name="LaButti K."/>
            <person name="Lindquist E.A."/>
            <person name="Lipzen A."/>
            <person name="Lundell T."/>
            <person name="Morin E."/>
            <person name="Murat C."/>
            <person name="Riley R."/>
            <person name="Ohm R."/>
            <person name="Sun H."/>
            <person name="Tunlid A."/>
            <person name="Henrissat B."/>
            <person name="Grigoriev I.V."/>
            <person name="Hibbett D.S."/>
            <person name="Martin F."/>
        </authorList>
    </citation>
    <scope>NUCLEOTIDE SEQUENCE [LARGE SCALE GENOMIC DNA]</scope>
    <source>
        <strain evidence="3">MUT 4182</strain>
    </source>
</reference>
<sequence>MAESSASVVKAHFNNLSTGDCVLQTPDGTQFVVHRLVLSLASQIWNDMFSLPQASEGSSSTRPVIPVEEDPETMEALLTMVYPLPPPRINSYHLATRLVQACDKYFIDISRLDNILYKVLRTTAALKANPLGVYALAWRLGLDDEAKEASRCCSVEQFFGVRIPNIGSKCGGCLAGAEGTHSAMKRAVDAALENYPQTITGCEFYQISETGFVAYMCEIWVRGGDRKADTGGPKFLLSTFTTIMSEQSQIRNPSKTSPFVVKPPFHSDSPGDCIIQTADGTQFVVYRVILSLASSVWNDMFTLPQSSEVFSGEHPVIPVDEDPETMEALLKMLYPLPSPRVKSYDLAIKLVQACDKYFIDVSRLDTILYKVLRTTAALEADPLGVYALAWRLGMEDEAKVASRYTHRIDLNDTKIRLWMWGMSRQRGGETRCLGEIHQCRAGFVPPNYNEMPVTQNDDQLTAEPAFVPRTFTSNNPTDCTLKSSDGLQFYVLREMLIFASDLFRDMFSLPTPDTETEPGQLPVIEMTESGPVLSAPLSTVYPLVIHPPP</sequence>
<dbReference type="HOGENOM" id="CLU_496246_0_0_1"/>
<dbReference type="Pfam" id="PF00651">
    <property type="entry name" value="BTB"/>
    <property type="match status" value="2"/>
</dbReference>
<dbReference type="SMART" id="SM00225">
    <property type="entry name" value="BTB"/>
    <property type="match status" value="2"/>
</dbReference>
<keyword evidence="3" id="KW-1185">Reference proteome</keyword>
<dbReference type="PANTHER" id="PTHR46672:SF1">
    <property type="entry name" value="OS08G0103600 PROTEIN"/>
    <property type="match status" value="1"/>
</dbReference>
<evidence type="ECO:0000313" key="3">
    <source>
        <dbReference type="Proteomes" id="UP000054248"/>
    </source>
</evidence>
<dbReference type="PANTHER" id="PTHR46672">
    <property type="entry name" value="OS08G0495500 PROTEIN-RELATED"/>
    <property type="match status" value="1"/>
</dbReference>
<name>A0A0C3QFI7_9AGAM</name>
<feature type="domain" description="BTB" evidence="1">
    <location>
        <begin position="477"/>
        <end position="549"/>
    </location>
</feature>
<proteinExistence type="predicted"/>
<dbReference type="InterPro" id="IPR000210">
    <property type="entry name" value="BTB/POZ_dom"/>
</dbReference>
<dbReference type="CDD" id="cd18186">
    <property type="entry name" value="BTB_POZ_ZBTB_KLHL-like"/>
    <property type="match status" value="2"/>
</dbReference>
<feature type="domain" description="BTB" evidence="1">
    <location>
        <begin position="271"/>
        <end position="334"/>
    </location>
</feature>
<dbReference type="Gene3D" id="3.30.710.10">
    <property type="entry name" value="Potassium Channel Kv1.1, Chain A"/>
    <property type="match status" value="2"/>
</dbReference>
<dbReference type="OrthoDB" id="3357985at2759"/>